<comment type="caution">
    <text evidence="1">The sequence shown here is derived from an EMBL/GenBank/DDBJ whole genome shotgun (WGS) entry which is preliminary data.</text>
</comment>
<organism evidence="1 2">
    <name type="scientific">Duganella radicis</name>
    <dbReference type="NCBI Taxonomy" id="551988"/>
    <lineage>
        <taxon>Bacteria</taxon>
        <taxon>Pseudomonadati</taxon>
        <taxon>Pseudomonadota</taxon>
        <taxon>Betaproteobacteria</taxon>
        <taxon>Burkholderiales</taxon>
        <taxon>Oxalobacteraceae</taxon>
        <taxon>Telluria group</taxon>
        <taxon>Duganella</taxon>
    </lineage>
</organism>
<dbReference type="Proteomes" id="UP000475582">
    <property type="component" value="Unassembled WGS sequence"/>
</dbReference>
<keyword evidence="2" id="KW-1185">Reference proteome</keyword>
<name>A0A6L6PRY1_9BURK</name>
<protein>
    <submittedName>
        <fullName evidence="1">Uncharacterized protein</fullName>
    </submittedName>
</protein>
<evidence type="ECO:0000313" key="2">
    <source>
        <dbReference type="Proteomes" id="UP000475582"/>
    </source>
</evidence>
<dbReference type="EMBL" id="WNKY01000079">
    <property type="protein sequence ID" value="MTV41896.1"/>
    <property type="molecule type" value="Genomic_DNA"/>
</dbReference>
<gene>
    <name evidence="1" type="ORF">GM676_30560</name>
</gene>
<dbReference type="OrthoDB" id="1551235at2"/>
<accession>A0A6L6PRY1</accession>
<evidence type="ECO:0000313" key="1">
    <source>
        <dbReference type="EMBL" id="MTV41896.1"/>
    </source>
</evidence>
<reference evidence="1 2" key="1">
    <citation type="submission" date="2019-11" db="EMBL/GenBank/DDBJ databases">
        <title>Type strains purchased from KCTC, JCM and DSMZ.</title>
        <authorList>
            <person name="Lu H."/>
        </authorList>
    </citation>
    <scope>NUCLEOTIDE SEQUENCE [LARGE SCALE GENOMIC DNA]</scope>
    <source>
        <strain evidence="1 2">KCTC 22382</strain>
    </source>
</reference>
<dbReference type="RefSeq" id="WP_155468333.1">
    <property type="nucleotide sequence ID" value="NZ_WNKY01000079.1"/>
</dbReference>
<sequence>MQIQHNRSKWNALLVDYQHRRISAMCANFKPPVHQLNFSFLSNAHDKMPFSQHRHTVDQMPKNDFTRQLRRQLQFLQTSSNAFDSGQHEEAVRLATTLRVLFHDTNSSTSLLKHLNVLDIPIATTVPSRPDTLAGRLHTMFGLTATMDAQGDGDPVVSIKLTPYGKAGLVHNRFLSAAEWWNEPIYILPDGGAFTRADIVKYAANKDGGAHVDKNLPDATFAISNQSMGYLVRRADPALGQGDWLISLVFVFCGELPDDAVAVENFLYFDIRQMATEVLNSPALLKLAEQ</sequence>
<dbReference type="AlphaFoldDB" id="A0A6L6PRY1"/>
<proteinExistence type="predicted"/>